<keyword evidence="1" id="KW-0245">EGF-like domain</keyword>
<proteinExistence type="predicted"/>
<feature type="domain" description="EGF-like" evidence="2">
    <location>
        <begin position="121"/>
        <end position="160"/>
    </location>
</feature>
<reference evidence="4" key="1">
    <citation type="submission" date="2022-11" db="UniProtKB">
        <authorList>
            <consortium name="WormBaseParasite"/>
        </authorList>
    </citation>
    <scope>IDENTIFICATION</scope>
</reference>
<evidence type="ECO:0000256" key="1">
    <source>
        <dbReference type="PROSITE-ProRule" id="PRU00076"/>
    </source>
</evidence>
<accession>A0A915PVN3</accession>
<organism evidence="3 4">
    <name type="scientific">Setaria digitata</name>
    <dbReference type="NCBI Taxonomy" id="48799"/>
    <lineage>
        <taxon>Eukaryota</taxon>
        <taxon>Metazoa</taxon>
        <taxon>Ecdysozoa</taxon>
        <taxon>Nematoda</taxon>
        <taxon>Chromadorea</taxon>
        <taxon>Rhabditida</taxon>
        <taxon>Spirurina</taxon>
        <taxon>Spiruromorpha</taxon>
        <taxon>Filarioidea</taxon>
        <taxon>Setariidae</taxon>
        <taxon>Setaria</taxon>
    </lineage>
</organism>
<sequence length="176" mass="19642">MEDIMKKKKGKYAVQHSQLINIHTDSPSDGHAALEYISDGERIEIECSAAESNVENLIFLKDEKEIKSALRIEGKNKILIIGKFDGTKHARIYHYATPTSNGALEPTMMLKRYNPVVGTPYVKECEENMCRNSGKCFVPFTGDKTSFCLCPSDYAGQYCHAISSYTGNALISNSIY</sequence>
<dbReference type="SUPFAM" id="SSF57196">
    <property type="entry name" value="EGF/Laminin"/>
    <property type="match status" value="1"/>
</dbReference>
<evidence type="ECO:0000313" key="4">
    <source>
        <dbReference type="WBParaSite" id="sdigi.contig290.g7114.t1"/>
    </source>
</evidence>
<comment type="caution">
    <text evidence="1">Lacks conserved residue(s) required for the propagation of feature annotation.</text>
</comment>
<dbReference type="Gene3D" id="2.10.25.10">
    <property type="entry name" value="Laminin"/>
    <property type="match status" value="1"/>
</dbReference>
<dbReference type="InterPro" id="IPR000742">
    <property type="entry name" value="EGF"/>
</dbReference>
<dbReference type="PROSITE" id="PS00022">
    <property type="entry name" value="EGF_1"/>
    <property type="match status" value="1"/>
</dbReference>
<name>A0A915PVN3_9BILA</name>
<protein>
    <submittedName>
        <fullName evidence="4">EGF-like domain-containing protein</fullName>
    </submittedName>
</protein>
<dbReference type="AlphaFoldDB" id="A0A915PVN3"/>
<feature type="disulfide bond" evidence="1">
    <location>
        <begin position="150"/>
        <end position="159"/>
    </location>
</feature>
<dbReference type="WBParaSite" id="sdigi.contig290.g7114.t1">
    <property type="protein sequence ID" value="sdigi.contig290.g7114.t1"/>
    <property type="gene ID" value="sdigi.contig290.g7114"/>
</dbReference>
<evidence type="ECO:0000313" key="3">
    <source>
        <dbReference type="Proteomes" id="UP000887581"/>
    </source>
</evidence>
<evidence type="ECO:0000259" key="2">
    <source>
        <dbReference type="PROSITE" id="PS50026"/>
    </source>
</evidence>
<keyword evidence="1" id="KW-1015">Disulfide bond</keyword>
<keyword evidence="3" id="KW-1185">Reference proteome</keyword>
<dbReference type="PROSITE" id="PS50026">
    <property type="entry name" value="EGF_3"/>
    <property type="match status" value="1"/>
</dbReference>
<dbReference type="Proteomes" id="UP000887581">
    <property type="component" value="Unplaced"/>
</dbReference>